<dbReference type="EMBL" id="LFVU01000027">
    <property type="protein sequence ID" value="KMT21369.1"/>
    <property type="molecule type" value="Genomic_DNA"/>
</dbReference>
<evidence type="ECO:0000256" key="4">
    <source>
        <dbReference type="ARBA" id="ARBA00022475"/>
    </source>
</evidence>
<dbReference type="CDD" id="cd06158">
    <property type="entry name" value="S2P-M50_like_1"/>
    <property type="match status" value="1"/>
</dbReference>
<comment type="caution">
    <text evidence="15">The sequence shown here is derived from an EMBL/GenBank/DDBJ whole genome shotgun (WGS) entry which is preliminary data.</text>
</comment>
<dbReference type="AlphaFoldDB" id="A0A0J8DAM5"/>
<reference evidence="15 16" key="1">
    <citation type="submission" date="2015-06" db="EMBL/GenBank/DDBJ databases">
        <title>Draft genome sequence of the purine-degrading Clostridium cylindrosporum HC-1 (DSM 605).</title>
        <authorList>
            <person name="Poehlein A."/>
            <person name="Schiel-Bengelsdorf B."/>
            <person name="Bengelsdorf F."/>
            <person name="Daniel R."/>
            <person name="Duerre P."/>
        </authorList>
    </citation>
    <scope>NUCLEOTIDE SEQUENCE [LARGE SCALE GENOMIC DNA]</scope>
    <source>
        <strain evidence="15 16">DSM 605</strain>
    </source>
</reference>
<comment type="subcellular location">
    <subcellularLocation>
        <location evidence="2">Cell membrane</location>
        <topology evidence="2">Multi-pass membrane protein</topology>
    </subcellularLocation>
</comment>
<dbReference type="InterPro" id="IPR044537">
    <property type="entry name" value="Rip2-like"/>
</dbReference>
<protein>
    <recommendedName>
        <fullName evidence="14">Peptidase M50 domain-containing protein</fullName>
    </recommendedName>
</protein>
<dbReference type="GO" id="GO:0006508">
    <property type="term" value="P:proteolysis"/>
    <property type="evidence" value="ECO:0007669"/>
    <property type="project" value="UniProtKB-KW"/>
</dbReference>
<accession>A0A0J8DAM5</accession>
<dbReference type="GO" id="GO:0008237">
    <property type="term" value="F:metallopeptidase activity"/>
    <property type="evidence" value="ECO:0007669"/>
    <property type="project" value="UniProtKB-KW"/>
</dbReference>
<evidence type="ECO:0000256" key="3">
    <source>
        <dbReference type="ARBA" id="ARBA00007931"/>
    </source>
</evidence>
<evidence type="ECO:0000256" key="11">
    <source>
        <dbReference type="ARBA" id="ARBA00023049"/>
    </source>
</evidence>
<feature type="transmembrane region" description="Helical" evidence="13">
    <location>
        <begin position="123"/>
        <end position="141"/>
    </location>
</feature>
<keyword evidence="8" id="KW-0378">Hydrolase</keyword>
<dbReference type="GO" id="GO:0005886">
    <property type="term" value="C:plasma membrane"/>
    <property type="evidence" value="ECO:0007669"/>
    <property type="project" value="UniProtKB-SubCell"/>
</dbReference>
<comment type="similarity">
    <text evidence="3">Belongs to the peptidase M50B family.</text>
</comment>
<feature type="transmembrane region" description="Helical" evidence="13">
    <location>
        <begin position="173"/>
        <end position="203"/>
    </location>
</feature>
<evidence type="ECO:0000256" key="5">
    <source>
        <dbReference type="ARBA" id="ARBA00022670"/>
    </source>
</evidence>
<dbReference type="PANTHER" id="PTHR35864">
    <property type="entry name" value="ZINC METALLOPROTEASE MJ0611-RELATED"/>
    <property type="match status" value="1"/>
</dbReference>
<dbReference type="InterPro" id="IPR008915">
    <property type="entry name" value="Peptidase_M50"/>
</dbReference>
<evidence type="ECO:0000256" key="12">
    <source>
        <dbReference type="ARBA" id="ARBA00023136"/>
    </source>
</evidence>
<keyword evidence="10 13" id="KW-1133">Transmembrane helix</keyword>
<evidence type="ECO:0000313" key="16">
    <source>
        <dbReference type="Proteomes" id="UP000036756"/>
    </source>
</evidence>
<evidence type="ECO:0000256" key="13">
    <source>
        <dbReference type="SAM" id="Phobius"/>
    </source>
</evidence>
<feature type="transmembrane region" description="Helical" evidence="13">
    <location>
        <begin position="84"/>
        <end position="111"/>
    </location>
</feature>
<gene>
    <name evidence="15" type="ORF">CLCY_2c01290</name>
</gene>
<keyword evidence="9" id="KW-0862">Zinc</keyword>
<dbReference type="STRING" id="1121307.CLCY_2c01290"/>
<evidence type="ECO:0000256" key="1">
    <source>
        <dbReference type="ARBA" id="ARBA00001947"/>
    </source>
</evidence>
<keyword evidence="16" id="KW-1185">Reference proteome</keyword>
<keyword evidence="6 13" id="KW-0812">Transmembrane</keyword>
<organism evidence="15 16">
    <name type="scientific">Clostridium cylindrosporum DSM 605</name>
    <dbReference type="NCBI Taxonomy" id="1121307"/>
    <lineage>
        <taxon>Bacteria</taxon>
        <taxon>Bacillati</taxon>
        <taxon>Bacillota</taxon>
        <taxon>Clostridia</taxon>
        <taxon>Eubacteriales</taxon>
        <taxon>Clostridiaceae</taxon>
        <taxon>Clostridium</taxon>
    </lineage>
</organism>
<keyword evidence="5" id="KW-0645">Protease</keyword>
<keyword evidence="7" id="KW-0479">Metal-binding</keyword>
<proteinExistence type="inferred from homology"/>
<evidence type="ECO:0000256" key="7">
    <source>
        <dbReference type="ARBA" id="ARBA00022723"/>
    </source>
</evidence>
<evidence type="ECO:0000259" key="14">
    <source>
        <dbReference type="Pfam" id="PF02163"/>
    </source>
</evidence>
<evidence type="ECO:0000256" key="6">
    <source>
        <dbReference type="ARBA" id="ARBA00022692"/>
    </source>
</evidence>
<dbReference type="RefSeq" id="WP_048570811.1">
    <property type="nucleotide sequence ID" value="NZ_LFVU01000027.1"/>
</dbReference>
<feature type="transmembrane region" description="Helical" evidence="13">
    <location>
        <begin position="5"/>
        <end position="25"/>
    </location>
</feature>
<comment type="cofactor">
    <cofactor evidence="1">
        <name>Zn(2+)</name>
        <dbReference type="ChEBI" id="CHEBI:29105"/>
    </cofactor>
</comment>
<keyword evidence="4" id="KW-1003">Cell membrane</keyword>
<keyword evidence="12 13" id="KW-0472">Membrane</keyword>
<name>A0A0J8DAM5_CLOCY</name>
<dbReference type="PATRIC" id="fig|1121307.3.peg.986"/>
<feature type="transmembrane region" description="Helical" evidence="13">
    <location>
        <begin position="45"/>
        <end position="63"/>
    </location>
</feature>
<dbReference type="Proteomes" id="UP000036756">
    <property type="component" value="Unassembled WGS sequence"/>
</dbReference>
<evidence type="ECO:0000256" key="8">
    <source>
        <dbReference type="ARBA" id="ARBA00022801"/>
    </source>
</evidence>
<evidence type="ECO:0000256" key="10">
    <source>
        <dbReference type="ARBA" id="ARBA00022989"/>
    </source>
</evidence>
<evidence type="ECO:0000256" key="9">
    <source>
        <dbReference type="ARBA" id="ARBA00022833"/>
    </source>
</evidence>
<dbReference type="Pfam" id="PF02163">
    <property type="entry name" value="Peptidase_M50"/>
    <property type="match status" value="1"/>
</dbReference>
<dbReference type="PANTHER" id="PTHR35864:SF1">
    <property type="entry name" value="ZINC METALLOPROTEASE YWHC-RELATED"/>
    <property type="match status" value="1"/>
</dbReference>
<evidence type="ECO:0000256" key="2">
    <source>
        <dbReference type="ARBA" id="ARBA00004651"/>
    </source>
</evidence>
<feature type="domain" description="Peptidase M50" evidence="14">
    <location>
        <begin position="119"/>
        <end position="158"/>
    </location>
</feature>
<dbReference type="OrthoDB" id="9800627at2"/>
<evidence type="ECO:0000313" key="15">
    <source>
        <dbReference type="EMBL" id="KMT21369.1"/>
    </source>
</evidence>
<keyword evidence="11" id="KW-0482">Metalloprotease</keyword>
<sequence length="207" mass="23228">MNIDIAQFIITGIVVIIALTFHEYAHGLASYSQGDNTAKLDGRLTLNPLSHLDLFGLIALFLVKFGWAKPVPINPYYYKNKRRGIIITSFAGPFANLLLAFFSLFTFFFIAKNYSEPSDGLTMFFYSMVHINVNLAVFNLIPIPPLDGSKIFAEAFGGKVAEFIYKVDGKGMLILFLLLMIPFTRSILLFLSSSVIDFMYIIIDLVL</sequence>
<dbReference type="InterPro" id="IPR052348">
    <property type="entry name" value="Metallopeptidase_M50B"/>
</dbReference>
<dbReference type="GO" id="GO:0046872">
    <property type="term" value="F:metal ion binding"/>
    <property type="evidence" value="ECO:0007669"/>
    <property type="project" value="UniProtKB-KW"/>
</dbReference>